<sequence>MDVSVVLAADVLSSSDTRHALILVGQRSVAGGSGNQEQAVCIVSDAIPCTDMDVIMEQVECLEQVLPCGIAFLGVFLPGDGVKDLAALRHSLSSHLQVSSFFVAKYDNEGRVQCRLLQSGRMLSVTTPDTKPVLVTLACYFFSPLGQFPFIVRSKDENITSNVLLDVTSTALMEHNQIWDSVDALYAVQLGSTEGQEKEMLCVHVTFFPFLSCGQGVYRAICTLLPKVERRPQCVMVRVGSRRYPSLVYQWIFTPTERGSAALSVKQWDELRELIEDGVGEEVQPSQVVTDTFLGVPSATASTTIEGSTNMRNKTQANEVSNTFQREKAKGDFLRYMPPLLVLFCSLFLYFCCSK</sequence>
<evidence type="ECO:0000313" key="5">
    <source>
        <dbReference type="Proteomes" id="UP000583944"/>
    </source>
</evidence>
<gene>
    <name evidence="3" type="ORF">C3747_276g9</name>
    <name evidence="2" type="ORF">ECC02_004993</name>
</gene>
<keyword evidence="1" id="KW-0812">Transmembrane</keyword>
<dbReference type="VEuPathDB" id="TriTrypDB:BCY84_21148"/>
<dbReference type="VEuPathDB" id="TriTrypDB:Tc_MARK_2323"/>
<reference evidence="2 5" key="2">
    <citation type="journal article" date="2019" name="Genome Biol. Evol.">
        <title>Nanopore Sequencing Significantly Improves Genome Assembly of the Protozoan Parasite Trypanosoma cruzi.</title>
        <authorList>
            <person name="Diaz-Viraque F."/>
            <person name="Pita S."/>
            <person name="Greif G."/>
            <person name="de Souza R.C.M."/>
            <person name="Iraola G."/>
            <person name="Robello C."/>
        </authorList>
    </citation>
    <scope>NUCLEOTIDE SEQUENCE [LARGE SCALE GENOMIC DNA]</scope>
    <source>
        <strain evidence="2 5">Berenice</strain>
    </source>
</reference>
<name>A0A2V2VEG6_TRYCR</name>
<reference evidence="3 4" key="1">
    <citation type="journal article" date="2018" name="Microb. Genom.">
        <title>Expanding an expanded genome: long-read sequencing of Trypanosoma cruzi.</title>
        <authorList>
            <person name="Berna L."/>
            <person name="Rodriguez M."/>
            <person name="Chiribao M.L."/>
            <person name="Parodi-Talice A."/>
            <person name="Pita S."/>
            <person name="Rijo G."/>
            <person name="Alvarez-Valin F."/>
            <person name="Robello C."/>
        </authorList>
    </citation>
    <scope>NUCLEOTIDE SEQUENCE [LARGE SCALE GENOMIC DNA]</scope>
    <source>
        <strain evidence="3 4">TCC</strain>
    </source>
</reference>
<feature type="transmembrane region" description="Helical" evidence="1">
    <location>
        <begin position="333"/>
        <end position="353"/>
    </location>
</feature>
<dbReference type="EMBL" id="JABDHM010000031">
    <property type="protein sequence ID" value="KAF5222012.1"/>
    <property type="molecule type" value="Genomic_DNA"/>
</dbReference>
<dbReference type="VEuPathDB" id="TriTrypDB:TCSYLVIO_003533"/>
<evidence type="ECO:0000313" key="3">
    <source>
        <dbReference type="EMBL" id="PWU94574.1"/>
    </source>
</evidence>
<dbReference type="Proteomes" id="UP000246078">
    <property type="component" value="Unassembled WGS sequence"/>
</dbReference>
<dbReference type="VEuPathDB" id="TriTrypDB:TcG_04638"/>
<keyword evidence="1" id="KW-1133">Transmembrane helix</keyword>
<dbReference type="VEuPathDB" id="TriTrypDB:C3747_276g9"/>
<dbReference type="VEuPathDB" id="TriTrypDB:TCDM_06624"/>
<proteinExistence type="predicted"/>
<protein>
    <submittedName>
        <fullName evidence="3">Uncharacterized protein</fullName>
    </submittedName>
</protein>
<organism evidence="3 4">
    <name type="scientific">Trypanosoma cruzi</name>
    <dbReference type="NCBI Taxonomy" id="5693"/>
    <lineage>
        <taxon>Eukaryota</taxon>
        <taxon>Discoba</taxon>
        <taxon>Euglenozoa</taxon>
        <taxon>Kinetoplastea</taxon>
        <taxon>Metakinetoplastina</taxon>
        <taxon>Trypanosomatida</taxon>
        <taxon>Trypanosomatidae</taxon>
        <taxon>Trypanosoma</taxon>
        <taxon>Schizotrypanum</taxon>
    </lineage>
</organism>
<comment type="caution">
    <text evidence="3">The sequence shown here is derived from an EMBL/GenBank/DDBJ whole genome shotgun (WGS) entry which is preliminary data.</text>
</comment>
<dbReference type="VEuPathDB" id="TriTrypDB:C4B63_12g388"/>
<dbReference type="EMBL" id="PRFC01000276">
    <property type="protein sequence ID" value="PWU94574.1"/>
    <property type="molecule type" value="Genomic_DNA"/>
</dbReference>
<dbReference type="VEuPathDB" id="TriTrypDB:ECC02_004993"/>
<dbReference type="Proteomes" id="UP000583944">
    <property type="component" value="Unassembled WGS sequence"/>
</dbReference>
<dbReference type="AlphaFoldDB" id="A0A2V2VEG6"/>
<dbReference type="VEuPathDB" id="TriTrypDB:TcCLB.511867.120"/>
<evidence type="ECO:0000313" key="2">
    <source>
        <dbReference type="EMBL" id="KAF5222012.1"/>
    </source>
</evidence>
<reference evidence="2" key="3">
    <citation type="submission" date="2020-04" db="EMBL/GenBank/DDBJ databases">
        <authorList>
            <person name="Diaz Viraque F."/>
        </authorList>
    </citation>
    <scope>NUCLEOTIDE SEQUENCE</scope>
    <source>
        <strain evidence="2">Berenice</strain>
    </source>
</reference>
<accession>A0A2V2VEG6</accession>
<evidence type="ECO:0000256" key="1">
    <source>
        <dbReference type="SAM" id="Phobius"/>
    </source>
</evidence>
<evidence type="ECO:0000313" key="4">
    <source>
        <dbReference type="Proteomes" id="UP000246078"/>
    </source>
</evidence>
<dbReference type="VEuPathDB" id="TriTrypDB:TcCL_ESM03923"/>
<keyword evidence="1" id="KW-0472">Membrane</keyword>
<dbReference type="VEuPathDB" id="TriTrypDB:TcBrA4_0091650"/>